<evidence type="ECO:0000259" key="11">
    <source>
        <dbReference type="PROSITE" id="PS50972"/>
    </source>
</evidence>
<dbReference type="PROSITE" id="PS00793">
    <property type="entry name" value="DHPS_2"/>
    <property type="match status" value="1"/>
</dbReference>
<evidence type="ECO:0000256" key="2">
    <source>
        <dbReference type="ARBA" id="ARBA00001946"/>
    </source>
</evidence>
<organism evidence="12 13">
    <name type="scientific">Nesterenkonia cremea</name>
    <dbReference type="NCBI Taxonomy" id="1882340"/>
    <lineage>
        <taxon>Bacteria</taxon>
        <taxon>Bacillati</taxon>
        <taxon>Actinomycetota</taxon>
        <taxon>Actinomycetes</taxon>
        <taxon>Micrococcales</taxon>
        <taxon>Micrococcaceae</taxon>
        <taxon>Nesterenkonia</taxon>
    </lineage>
</organism>
<dbReference type="Pfam" id="PF00809">
    <property type="entry name" value="Pterin_bind"/>
    <property type="match status" value="1"/>
</dbReference>
<dbReference type="InterPro" id="IPR000489">
    <property type="entry name" value="Pterin-binding_dom"/>
</dbReference>
<feature type="domain" description="Pterin-binding" evidence="11">
    <location>
        <begin position="12"/>
        <end position="281"/>
    </location>
</feature>
<evidence type="ECO:0000256" key="7">
    <source>
        <dbReference type="ARBA" id="ARBA00022723"/>
    </source>
</evidence>
<dbReference type="CDD" id="cd00739">
    <property type="entry name" value="DHPS"/>
    <property type="match status" value="1"/>
</dbReference>
<gene>
    <name evidence="12" type="ORF">GCM10011401_02520</name>
</gene>
<comment type="caution">
    <text evidence="12">The sequence shown here is derived from an EMBL/GenBank/DDBJ whole genome shotgun (WGS) entry which is preliminary data.</text>
</comment>
<evidence type="ECO:0000256" key="5">
    <source>
        <dbReference type="ARBA" id="ARBA00012458"/>
    </source>
</evidence>
<comment type="function">
    <text evidence="10">Catalyzes the condensation of para-aminobenzoate (pABA) with 6-hydroxymethyl-7,8-dihydropterin diphosphate (DHPt-PP) to form 7,8-dihydropteroate (H2Pte), the immediate precursor of folate derivatives.</text>
</comment>
<evidence type="ECO:0000256" key="8">
    <source>
        <dbReference type="ARBA" id="ARBA00022842"/>
    </source>
</evidence>
<dbReference type="Gene3D" id="3.20.20.20">
    <property type="entry name" value="Dihydropteroate synthase-like"/>
    <property type="match status" value="1"/>
</dbReference>
<evidence type="ECO:0000313" key="13">
    <source>
        <dbReference type="Proteomes" id="UP000633136"/>
    </source>
</evidence>
<keyword evidence="13" id="KW-1185">Reference proteome</keyword>
<dbReference type="NCBIfam" id="TIGR01496">
    <property type="entry name" value="DHPS"/>
    <property type="match status" value="1"/>
</dbReference>
<comment type="pathway">
    <text evidence="3 10">Cofactor biosynthesis; tetrahydrofolate biosynthesis; 7,8-dihydrofolate from 2-amino-4-hydroxy-6-hydroxymethyl-7,8-dihydropteridine diphosphate and 4-aminobenzoate: step 1/2.</text>
</comment>
<dbReference type="EC" id="2.5.1.15" evidence="5 10"/>
<keyword evidence="7 10" id="KW-0479">Metal-binding</keyword>
<evidence type="ECO:0000256" key="10">
    <source>
        <dbReference type="RuleBase" id="RU361205"/>
    </source>
</evidence>
<accession>A0A917AMZ7</accession>
<evidence type="ECO:0000256" key="6">
    <source>
        <dbReference type="ARBA" id="ARBA00022679"/>
    </source>
</evidence>
<dbReference type="EMBL" id="BMIS01000001">
    <property type="protein sequence ID" value="GGE59267.1"/>
    <property type="molecule type" value="Genomic_DNA"/>
</dbReference>
<keyword evidence="8 10" id="KW-0460">Magnesium</keyword>
<dbReference type="PROSITE" id="PS00792">
    <property type="entry name" value="DHPS_1"/>
    <property type="match status" value="1"/>
</dbReference>
<dbReference type="GO" id="GO:0046872">
    <property type="term" value="F:metal ion binding"/>
    <property type="evidence" value="ECO:0007669"/>
    <property type="project" value="UniProtKB-KW"/>
</dbReference>
<dbReference type="Proteomes" id="UP000633136">
    <property type="component" value="Unassembled WGS sequence"/>
</dbReference>
<protein>
    <recommendedName>
        <fullName evidence="5 10">Dihydropteroate synthase</fullName>
        <shortName evidence="10">DHPS</shortName>
        <ecNumber evidence="5 10">2.5.1.15</ecNumber>
    </recommendedName>
    <alternativeName>
        <fullName evidence="10">Dihydropteroate pyrophosphorylase</fullName>
    </alternativeName>
</protein>
<dbReference type="GO" id="GO:0046654">
    <property type="term" value="P:tetrahydrofolate biosynthetic process"/>
    <property type="evidence" value="ECO:0007669"/>
    <property type="project" value="TreeGrafter"/>
</dbReference>
<dbReference type="GO" id="GO:0004156">
    <property type="term" value="F:dihydropteroate synthase activity"/>
    <property type="evidence" value="ECO:0007669"/>
    <property type="project" value="UniProtKB-EC"/>
</dbReference>
<evidence type="ECO:0000313" key="12">
    <source>
        <dbReference type="EMBL" id="GGE59267.1"/>
    </source>
</evidence>
<comment type="cofactor">
    <cofactor evidence="2 10">
        <name>Mg(2+)</name>
        <dbReference type="ChEBI" id="CHEBI:18420"/>
    </cofactor>
</comment>
<evidence type="ECO:0000256" key="9">
    <source>
        <dbReference type="ARBA" id="ARBA00022909"/>
    </source>
</evidence>
<sequence>MTTTPMPPPQRTLIMGILNLTPDSFSDGGRHSSTETALAQADRMLTEGADLLDIGGESTRPGADPVSPEEEQRRILPVLEELFLARGLPVSLDTRHAATAWAALQLAGDRASELIINDVSGLLTDEQMPQVIVQAGCPIIITHNRGDAQTMQSKTDYDDVVDEVIDELLQIRGWYVDAGVEPEQIILDPGIGFAKTHEQNWELIRNLGRFTELEHDGVRHRMLFGASRKGFLKTLLTDAEGRPRPAEERDTATAVLSGQAAQHGAWAVRVHAVRPSADAVAVTHRICTGH</sequence>
<dbReference type="InterPro" id="IPR006390">
    <property type="entry name" value="DHP_synth_dom"/>
</dbReference>
<dbReference type="GO" id="GO:0046656">
    <property type="term" value="P:folic acid biosynthetic process"/>
    <property type="evidence" value="ECO:0007669"/>
    <property type="project" value="UniProtKB-KW"/>
</dbReference>
<keyword evidence="6 10" id="KW-0808">Transferase</keyword>
<evidence type="ECO:0000256" key="3">
    <source>
        <dbReference type="ARBA" id="ARBA00004763"/>
    </source>
</evidence>
<dbReference type="GO" id="GO:0005829">
    <property type="term" value="C:cytosol"/>
    <property type="evidence" value="ECO:0007669"/>
    <property type="project" value="TreeGrafter"/>
</dbReference>
<comment type="similarity">
    <text evidence="4 10">Belongs to the DHPS family.</text>
</comment>
<evidence type="ECO:0000256" key="4">
    <source>
        <dbReference type="ARBA" id="ARBA00009503"/>
    </source>
</evidence>
<dbReference type="AlphaFoldDB" id="A0A917AMZ7"/>
<evidence type="ECO:0000256" key="1">
    <source>
        <dbReference type="ARBA" id="ARBA00000012"/>
    </source>
</evidence>
<comment type="catalytic activity">
    <reaction evidence="1">
        <text>(7,8-dihydropterin-6-yl)methyl diphosphate + 4-aminobenzoate = 7,8-dihydropteroate + diphosphate</text>
        <dbReference type="Rhea" id="RHEA:19949"/>
        <dbReference type="ChEBI" id="CHEBI:17836"/>
        <dbReference type="ChEBI" id="CHEBI:17839"/>
        <dbReference type="ChEBI" id="CHEBI:33019"/>
        <dbReference type="ChEBI" id="CHEBI:72950"/>
        <dbReference type="EC" id="2.5.1.15"/>
    </reaction>
</comment>
<dbReference type="InterPro" id="IPR011005">
    <property type="entry name" value="Dihydropteroate_synth-like_sf"/>
</dbReference>
<dbReference type="InterPro" id="IPR045031">
    <property type="entry name" value="DHP_synth-like"/>
</dbReference>
<name>A0A917AMZ7_9MICC</name>
<reference evidence="12" key="1">
    <citation type="journal article" date="2014" name="Int. J. Syst. Evol. Microbiol.">
        <title>Complete genome sequence of Corynebacterium casei LMG S-19264T (=DSM 44701T), isolated from a smear-ripened cheese.</title>
        <authorList>
            <consortium name="US DOE Joint Genome Institute (JGI-PGF)"/>
            <person name="Walter F."/>
            <person name="Albersmeier A."/>
            <person name="Kalinowski J."/>
            <person name="Ruckert C."/>
        </authorList>
    </citation>
    <scope>NUCLEOTIDE SEQUENCE</scope>
    <source>
        <strain evidence="12">CGMCC 1.15388</strain>
    </source>
</reference>
<dbReference type="RefSeq" id="WP_188682159.1">
    <property type="nucleotide sequence ID" value="NZ_BMIS01000001.1"/>
</dbReference>
<dbReference type="SUPFAM" id="SSF51717">
    <property type="entry name" value="Dihydropteroate synthetase-like"/>
    <property type="match status" value="1"/>
</dbReference>
<proteinExistence type="inferred from homology"/>
<reference evidence="12" key="2">
    <citation type="submission" date="2020-09" db="EMBL/GenBank/DDBJ databases">
        <authorList>
            <person name="Sun Q."/>
            <person name="Zhou Y."/>
        </authorList>
    </citation>
    <scope>NUCLEOTIDE SEQUENCE</scope>
    <source>
        <strain evidence="12">CGMCC 1.15388</strain>
    </source>
</reference>
<dbReference type="PROSITE" id="PS50972">
    <property type="entry name" value="PTERIN_BINDING"/>
    <property type="match status" value="1"/>
</dbReference>
<dbReference type="PANTHER" id="PTHR20941:SF1">
    <property type="entry name" value="FOLIC ACID SYNTHESIS PROTEIN FOL1"/>
    <property type="match status" value="1"/>
</dbReference>
<dbReference type="PANTHER" id="PTHR20941">
    <property type="entry name" value="FOLATE SYNTHESIS PROTEINS"/>
    <property type="match status" value="1"/>
</dbReference>
<keyword evidence="9 10" id="KW-0289">Folate biosynthesis</keyword>